<proteinExistence type="inferred from homology"/>
<evidence type="ECO:0000256" key="3">
    <source>
        <dbReference type="ARBA" id="ARBA00022917"/>
    </source>
</evidence>
<dbReference type="InterPro" id="IPR008446">
    <property type="entry name" value="Chordopox_G2"/>
</dbReference>
<evidence type="ECO:0000256" key="4">
    <source>
        <dbReference type="ARBA" id="ARBA00034664"/>
    </source>
</evidence>
<evidence type="ECO:0000313" key="8">
    <source>
        <dbReference type="Proteomes" id="UP000217428"/>
    </source>
</evidence>
<reference evidence="7 8" key="1">
    <citation type="journal article" date="2017" name="Virus Genes">
        <title>Characterization of Eptesipoxvirus, a novel poxvirus from a microchiropteran bat.</title>
        <authorList>
            <person name="Tu S.L."/>
            <person name="Nakazawa Y."/>
            <person name="Gao J."/>
            <person name="Wilkins K."/>
            <person name="Gallardo-Romero N."/>
            <person name="Li Y."/>
            <person name="Emerson G.L."/>
            <person name="Carroll D.S."/>
            <person name="Upton C."/>
        </authorList>
    </citation>
    <scope>NUCLEOTIDE SEQUENCE [LARGE SCALE GENOMIC DNA]</scope>
    <source>
        <strain evidence="7 8">Washington</strain>
    </source>
</reference>
<evidence type="ECO:0000256" key="5">
    <source>
        <dbReference type="ARBA" id="ARBA00034755"/>
    </source>
</evidence>
<evidence type="ECO:0000313" key="7">
    <source>
        <dbReference type="EMBL" id="ASK51257.1"/>
    </source>
</evidence>
<evidence type="ECO:0000256" key="2">
    <source>
        <dbReference type="ARBA" id="ARBA00022768"/>
    </source>
</evidence>
<comment type="similarity">
    <text evidence="5">Belongs to the orthopoxvirus OPG087 family.</text>
</comment>
<dbReference type="OrthoDB" id="11309at10239"/>
<dbReference type="Pfam" id="PF05796">
    <property type="entry name" value="Chordopox_G2"/>
    <property type="match status" value="1"/>
</dbReference>
<dbReference type="EMBL" id="KY747497">
    <property type="protein sequence ID" value="ASK51257.1"/>
    <property type="molecule type" value="Genomic_DNA"/>
</dbReference>
<dbReference type="Proteomes" id="UP000217428">
    <property type="component" value="Segment"/>
</dbReference>
<keyword evidence="2 7" id="KW-0251">Elongation factor</keyword>
<accession>A0A220T6C0</accession>
<keyword evidence="1" id="KW-0244">Early protein</keyword>
<evidence type="ECO:0000256" key="1">
    <source>
        <dbReference type="ARBA" id="ARBA00022518"/>
    </source>
</evidence>
<gene>
    <name evidence="7" type="ORF">EPTV-WA-056</name>
</gene>
<name>A0A220T6C0_9POXV</name>
<evidence type="ECO:0000256" key="6">
    <source>
        <dbReference type="ARBA" id="ARBA00034831"/>
    </source>
</evidence>
<comment type="function">
    <text evidence="4">Involved in postreplicative transcription elongation on intermediate and late genes.</text>
</comment>
<keyword evidence="8" id="KW-1185">Reference proteome</keyword>
<sequence>MSFRDLILFNLIRFILLEDEDSMLLVSSLCRSFNIDVRELKNEIIDKRYFKYIDAIFNCKKLNTNILLNYPENIIYELVYLRLYKFSKFIKPSFKLSPTMKGTAIIKDNTISIRGLNEEFLNFLVKEYDPSIYIYTSTLPKSLYKSKIICCNYNKVTYYAYSIAHIITNIKTDIIVTNKCINSLLLSDNEQILKSLFDKGEGIINKILKKIFYSVFSGGQTL</sequence>
<protein>
    <recommendedName>
        <fullName evidence="6">Late transcription elongation factor OPG087</fullName>
    </recommendedName>
</protein>
<organism evidence="7 8">
    <name type="scientific">Eptesipox virus</name>
    <dbReference type="NCBI Taxonomy" id="1329402"/>
    <lineage>
        <taxon>Viruses</taxon>
        <taxon>Varidnaviria</taxon>
        <taxon>Bamfordvirae</taxon>
        <taxon>Nucleocytoviricota</taxon>
        <taxon>Pokkesviricetes</taxon>
        <taxon>Chitovirales</taxon>
        <taxon>Poxviridae</taxon>
        <taxon>Chordopoxvirinae</taxon>
        <taxon>Vespertilionpoxvirus</taxon>
        <taxon>Vespertilionpoxvirus eptesipox</taxon>
    </lineage>
</organism>
<keyword evidence="3" id="KW-0648">Protein biosynthesis</keyword>